<dbReference type="OrthoDB" id="9791578at2"/>
<dbReference type="Pfam" id="PF01663">
    <property type="entry name" value="Phosphodiest"/>
    <property type="match status" value="1"/>
</dbReference>
<dbReference type="PATRIC" id="fig|1605367.3.peg.1173"/>
<name>A0A0P7B8Y2_9BACT</name>
<dbReference type="Gene3D" id="3.40.720.10">
    <property type="entry name" value="Alkaline Phosphatase, subunit A"/>
    <property type="match status" value="1"/>
</dbReference>
<dbReference type="SUPFAM" id="SSF53649">
    <property type="entry name" value="Alkaline phosphatase-like"/>
    <property type="match status" value="1"/>
</dbReference>
<gene>
    <name evidence="2" type="ORF">AFM12_18655</name>
</gene>
<evidence type="ECO:0000313" key="2">
    <source>
        <dbReference type="EMBL" id="KPM46775.1"/>
    </source>
</evidence>
<dbReference type="InterPro" id="IPR017850">
    <property type="entry name" value="Alkaline_phosphatase_core_sf"/>
</dbReference>
<dbReference type="RefSeq" id="WP_055151695.1">
    <property type="nucleotide sequence ID" value="NZ_JXSZ01000015.1"/>
</dbReference>
<dbReference type="AlphaFoldDB" id="A0A0P7B8Y2"/>
<evidence type="ECO:0000256" key="1">
    <source>
        <dbReference type="SAM" id="SignalP"/>
    </source>
</evidence>
<dbReference type="InterPro" id="IPR002591">
    <property type="entry name" value="Phosphodiest/P_Trfase"/>
</dbReference>
<keyword evidence="3" id="KW-1185">Reference proteome</keyword>
<protein>
    <submittedName>
        <fullName evidence="2">Phosphoglyceromutase</fullName>
    </submittedName>
</protein>
<dbReference type="Proteomes" id="UP000050454">
    <property type="component" value="Unassembled WGS sequence"/>
</dbReference>
<feature type="signal peptide" evidence="1">
    <location>
        <begin position="1"/>
        <end position="18"/>
    </location>
</feature>
<organism evidence="2 3">
    <name type="scientific">Jiulongibacter sediminis</name>
    <dbReference type="NCBI Taxonomy" id="1605367"/>
    <lineage>
        <taxon>Bacteria</taxon>
        <taxon>Pseudomonadati</taxon>
        <taxon>Bacteroidota</taxon>
        <taxon>Cytophagia</taxon>
        <taxon>Cytophagales</taxon>
        <taxon>Leadbetterellaceae</taxon>
        <taxon>Jiulongibacter</taxon>
    </lineage>
</organism>
<accession>A0A0P7B8Y2</accession>
<feature type="chain" id="PRO_5006135506" evidence="1">
    <location>
        <begin position="19"/>
        <end position="356"/>
    </location>
</feature>
<sequence length="356" mass="40567">MKLKLSILFFLLSGIAFAQKTENVILITLDGVRWQEVFSGADSSILNNPEYTETIDRTNERFWDASPVERREKLMPFLWGTVQNQGVIAGNRVLGSKVDIKNPYGFSYPGYNEILTGYPDPKVNSNDKNYNHNTTVLEFLNQQAEAAGKVAAFCTWDVFPYIINDKRSGVYVSAAGTFNPVTNSPEEHLLDQIEHSVPSLASGRFDFLTFYRAFDYLKNKAPKMLYLAFDETDEFAHEAKYREYLYAINTIDNYISQLWEYCQSTPEFKDKTTIIMVTDHGRGDKIKSQWTSHGEKVEDCRSIWFAAIGPDTPAIGELSQNHQNYQNEISATVAKLLGQDYQNGHEIGKPIDWIVK</sequence>
<evidence type="ECO:0000313" key="3">
    <source>
        <dbReference type="Proteomes" id="UP000050454"/>
    </source>
</evidence>
<reference evidence="2 3" key="1">
    <citation type="submission" date="2015-07" db="EMBL/GenBank/DDBJ databases">
        <title>The draft genome sequence of Leadbetterella sp. JN14-9.</title>
        <authorList>
            <person name="Liu Y."/>
            <person name="Du J."/>
            <person name="Shao Z."/>
        </authorList>
    </citation>
    <scope>NUCLEOTIDE SEQUENCE [LARGE SCALE GENOMIC DNA]</scope>
    <source>
        <strain evidence="2 3">JN14-9</strain>
    </source>
</reference>
<comment type="caution">
    <text evidence="2">The sequence shown here is derived from an EMBL/GenBank/DDBJ whole genome shotgun (WGS) entry which is preliminary data.</text>
</comment>
<keyword evidence="1" id="KW-0732">Signal</keyword>
<dbReference type="EMBL" id="LGTQ01000015">
    <property type="protein sequence ID" value="KPM46775.1"/>
    <property type="molecule type" value="Genomic_DNA"/>
</dbReference>
<dbReference type="STRING" id="1605367.AFM12_18655"/>
<proteinExistence type="predicted"/>